<dbReference type="InterPro" id="IPR036388">
    <property type="entry name" value="WH-like_DNA-bd_sf"/>
</dbReference>
<feature type="domain" description="HTH lysR-type" evidence="5">
    <location>
        <begin position="1"/>
        <end position="59"/>
    </location>
</feature>
<evidence type="ECO:0000256" key="2">
    <source>
        <dbReference type="ARBA" id="ARBA00023015"/>
    </source>
</evidence>
<sequence length="294" mass="32906">MDRFSCMQVFVKAVELGSISAAAVELDLSSQVAGKHIRFLEQALEIKLLNRTTRQQSLTDAGRIYYEKAKHILAEMEEAEVFLAETRSTPRGKLRISAPVTFGNHALAPAITEFLKRYPEVSVELNLSNRKIDLVEEGYDIIFRSGELQDSGLLSRGLAPYKLVLCASPEYIRNSPLLETPDNLKHHECLVFTHSILRTQWSFKGPDGISSALITGRFWTNSGEALRAAAIAGQGLLLQPYELVADDLASGRLIRVLNEYEPVVGSLHILYSRDRRMTPKLKSFIDFIVLKFGI</sequence>
<dbReference type="InterPro" id="IPR036390">
    <property type="entry name" value="WH_DNA-bd_sf"/>
</dbReference>
<gene>
    <name evidence="6" type="ORF">EXE25_12415</name>
</gene>
<comment type="similarity">
    <text evidence="1">Belongs to the LysR transcriptional regulatory family.</text>
</comment>
<evidence type="ECO:0000313" key="6">
    <source>
        <dbReference type="EMBL" id="RZG65953.1"/>
    </source>
</evidence>
<reference evidence="6 7" key="1">
    <citation type="submission" date="2019-02" db="EMBL/GenBank/DDBJ databases">
        <title>The Batch Genome Submission of Acinetobacter spp. strains.</title>
        <authorList>
            <person name="Qin J."/>
            <person name="Hu Y."/>
            <person name="Ye H."/>
            <person name="Wei L."/>
            <person name="Feng Y."/>
            <person name="Zong Z."/>
        </authorList>
    </citation>
    <scope>NUCLEOTIDE SEQUENCE [LARGE SCALE GENOMIC DNA]</scope>
    <source>
        <strain evidence="6 7">WCHABo060081</strain>
    </source>
</reference>
<dbReference type="GO" id="GO:0003700">
    <property type="term" value="F:DNA-binding transcription factor activity"/>
    <property type="evidence" value="ECO:0007669"/>
    <property type="project" value="InterPro"/>
</dbReference>
<dbReference type="Gene3D" id="1.10.10.10">
    <property type="entry name" value="Winged helix-like DNA-binding domain superfamily/Winged helix DNA-binding domain"/>
    <property type="match status" value="1"/>
</dbReference>
<dbReference type="CDD" id="cd08477">
    <property type="entry name" value="PBP2_CrgA_like_8"/>
    <property type="match status" value="1"/>
</dbReference>
<dbReference type="Proteomes" id="UP000293483">
    <property type="component" value="Unassembled WGS sequence"/>
</dbReference>
<dbReference type="InterPro" id="IPR058163">
    <property type="entry name" value="LysR-type_TF_proteobact-type"/>
</dbReference>
<dbReference type="Gene3D" id="3.40.190.290">
    <property type="match status" value="1"/>
</dbReference>
<keyword evidence="2" id="KW-0805">Transcription regulation</keyword>
<dbReference type="FunFam" id="3.40.190.290:FF:000001">
    <property type="entry name" value="Transcriptional regulator, LysR family"/>
    <property type="match status" value="1"/>
</dbReference>
<dbReference type="Pfam" id="PF03466">
    <property type="entry name" value="LysR_substrate"/>
    <property type="match status" value="1"/>
</dbReference>
<dbReference type="SUPFAM" id="SSF53850">
    <property type="entry name" value="Periplasmic binding protein-like II"/>
    <property type="match status" value="1"/>
</dbReference>
<proteinExistence type="inferred from homology"/>
<evidence type="ECO:0000313" key="7">
    <source>
        <dbReference type="Proteomes" id="UP000293483"/>
    </source>
</evidence>
<keyword evidence="4" id="KW-0804">Transcription</keyword>
<dbReference type="AlphaFoldDB" id="A0A4Q7AZ69"/>
<dbReference type="GO" id="GO:0006351">
    <property type="term" value="P:DNA-templated transcription"/>
    <property type="evidence" value="ECO:0007669"/>
    <property type="project" value="TreeGrafter"/>
</dbReference>
<protein>
    <submittedName>
        <fullName evidence="6">LysR family transcriptional regulator</fullName>
    </submittedName>
</protein>
<name>A0A4Q7AZ69_9GAMM</name>
<dbReference type="PANTHER" id="PTHR30537">
    <property type="entry name" value="HTH-TYPE TRANSCRIPTIONAL REGULATOR"/>
    <property type="match status" value="1"/>
</dbReference>
<evidence type="ECO:0000256" key="4">
    <source>
        <dbReference type="ARBA" id="ARBA00023163"/>
    </source>
</evidence>
<evidence type="ECO:0000256" key="1">
    <source>
        <dbReference type="ARBA" id="ARBA00009437"/>
    </source>
</evidence>
<accession>A0A4Q7AZ69</accession>
<dbReference type="SUPFAM" id="SSF46785">
    <property type="entry name" value="Winged helix' DNA-binding domain"/>
    <property type="match status" value="1"/>
</dbReference>
<dbReference type="EMBL" id="SGSU01000013">
    <property type="protein sequence ID" value="RZG65953.1"/>
    <property type="molecule type" value="Genomic_DNA"/>
</dbReference>
<dbReference type="Pfam" id="PF00126">
    <property type="entry name" value="HTH_1"/>
    <property type="match status" value="1"/>
</dbReference>
<dbReference type="RefSeq" id="WP_130146754.1">
    <property type="nucleotide sequence ID" value="NZ_SGSU01000013.1"/>
</dbReference>
<keyword evidence="3" id="KW-0238">DNA-binding</keyword>
<comment type="caution">
    <text evidence="6">The sequence shown here is derived from an EMBL/GenBank/DDBJ whole genome shotgun (WGS) entry which is preliminary data.</text>
</comment>
<organism evidence="6 7">
    <name type="scientific">Acinetobacter bouvetii</name>
    <dbReference type="NCBI Taxonomy" id="202951"/>
    <lineage>
        <taxon>Bacteria</taxon>
        <taxon>Pseudomonadati</taxon>
        <taxon>Pseudomonadota</taxon>
        <taxon>Gammaproteobacteria</taxon>
        <taxon>Moraxellales</taxon>
        <taxon>Moraxellaceae</taxon>
        <taxon>Acinetobacter</taxon>
    </lineage>
</organism>
<dbReference type="PROSITE" id="PS50931">
    <property type="entry name" value="HTH_LYSR"/>
    <property type="match status" value="1"/>
</dbReference>
<dbReference type="GO" id="GO:0043565">
    <property type="term" value="F:sequence-specific DNA binding"/>
    <property type="evidence" value="ECO:0007669"/>
    <property type="project" value="TreeGrafter"/>
</dbReference>
<dbReference type="InterPro" id="IPR005119">
    <property type="entry name" value="LysR_subst-bd"/>
</dbReference>
<dbReference type="PANTHER" id="PTHR30537:SF5">
    <property type="entry name" value="HTH-TYPE TRANSCRIPTIONAL ACTIVATOR TTDR-RELATED"/>
    <property type="match status" value="1"/>
</dbReference>
<evidence type="ECO:0000259" key="5">
    <source>
        <dbReference type="PROSITE" id="PS50931"/>
    </source>
</evidence>
<dbReference type="InterPro" id="IPR000847">
    <property type="entry name" value="LysR_HTH_N"/>
</dbReference>
<evidence type="ECO:0000256" key="3">
    <source>
        <dbReference type="ARBA" id="ARBA00023125"/>
    </source>
</evidence>